<dbReference type="GO" id="GO:0030659">
    <property type="term" value="C:cytoplasmic vesicle membrane"/>
    <property type="evidence" value="ECO:0007669"/>
    <property type="project" value="TreeGrafter"/>
</dbReference>
<keyword evidence="15" id="KW-1185">Reference proteome</keyword>
<keyword evidence="8 12" id="KW-1133">Transmembrane helix</keyword>
<dbReference type="PROSITE" id="PS00211">
    <property type="entry name" value="ABC_TRANSPORTER_1"/>
    <property type="match status" value="2"/>
</dbReference>
<dbReference type="FunFam" id="3.40.50.300:FF:003483">
    <property type="entry name" value="WHiTe (Drosophila) related ABC transporter"/>
    <property type="match status" value="1"/>
</dbReference>
<dbReference type="OrthoDB" id="66620at2759"/>
<dbReference type="InterPro" id="IPR043926">
    <property type="entry name" value="ABCG_dom"/>
</dbReference>
<dbReference type="PANTHER" id="PTHR48041">
    <property type="entry name" value="ABC TRANSPORTER G FAMILY MEMBER 28"/>
    <property type="match status" value="1"/>
</dbReference>
<evidence type="ECO:0000256" key="11">
    <source>
        <dbReference type="SAM" id="MobiDB-lite"/>
    </source>
</evidence>
<proteinExistence type="inferred from homology"/>
<feature type="transmembrane region" description="Helical" evidence="12">
    <location>
        <begin position="635"/>
        <end position="653"/>
    </location>
</feature>
<dbReference type="PROSITE" id="PS50893">
    <property type="entry name" value="ABC_TRANSPORTER_2"/>
    <property type="match status" value="2"/>
</dbReference>
<keyword evidence="5 12" id="KW-0812">Transmembrane</keyword>
<evidence type="ECO:0000256" key="6">
    <source>
        <dbReference type="ARBA" id="ARBA00022741"/>
    </source>
</evidence>
<dbReference type="SMART" id="SM00382">
    <property type="entry name" value="AAA"/>
    <property type="match status" value="2"/>
</dbReference>
<gene>
    <name evidence="14" type="ORF">CLODIP_2_CD09909</name>
</gene>
<feature type="transmembrane region" description="Helical" evidence="12">
    <location>
        <begin position="443"/>
        <end position="467"/>
    </location>
</feature>
<dbReference type="InterPro" id="IPR003593">
    <property type="entry name" value="AAA+_ATPase"/>
</dbReference>
<feature type="domain" description="ABC transporter" evidence="13">
    <location>
        <begin position="79"/>
        <end position="321"/>
    </location>
</feature>
<dbReference type="CDD" id="cd03213">
    <property type="entry name" value="ABCG_EPDR"/>
    <property type="match status" value="2"/>
</dbReference>
<keyword evidence="9 12" id="KW-0472">Membrane</keyword>
<dbReference type="InterPro" id="IPR003439">
    <property type="entry name" value="ABC_transporter-like_ATP-bd"/>
</dbReference>
<feature type="transmembrane region" description="Helical" evidence="12">
    <location>
        <begin position="1127"/>
        <end position="1155"/>
    </location>
</feature>
<dbReference type="GO" id="GO:0005886">
    <property type="term" value="C:plasma membrane"/>
    <property type="evidence" value="ECO:0007669"/>
    <property type="project" value="TreeGrafter"/>
</dbReference>
<dbReference type="GO" id="GO:0140359">
    <property type="term" value="F:ABC-type transporter activity"/>
    <property type="evidence" value="ECO:0007669"/>
    <property type="project" value="InterPro"/>
</dbReference>
<dbReference type="InterPro" id="IPR027417">
    <property type="entry name" value="P-loop_NTPase"/>
</dbReference>
<evidence type="ECO:0000256" key="1">
    <source>
        <dbReference type="ARBA" id="ARBA00004141"/>
    </source>
</evidence>
<dbReference type="EMBL" id="CADEPI010000013">
    <property type="protein sequence ID" value="CAB3363687.1"/>
    <property type="molecule type" value="Genomic_DNA"/>
</dbReference>
<evidence type="ECO:0000256" key="4">
    <source>
        <dbReference type="ARBA" id="ARBA00022474"/>
    </source>
</evidence>
<feature type="transmembrane region" description="Helical" evidence="12">
    <location>
        <begin position="526"/>
        <end position="544"/>
    </location>
</feature>
<evidence type="ECO:0000259" key="13">
    <source>
        <dbReference type="PROSITE" id="PS50893"/>
    </source>
</evidence>
<evidence type="ECO:0000256" key="7">
    <source>
        <dbReference type="ARBA" id="ARBA00022840"/>
    </source>
</evidence>
<comment type="subcellular location">
    <subcellularLocation>
        <location evidence="1">Membrane</location>
        <topology evidence="1">Multi-pass membrane protein</topology>
    </subcellularLocation>
</comment>
<evidence type="ECO:0000313" key="14">
    <source>
        <dbReference type="EMBL" id="CAB3363687.1"/>
    </source>
</evidence>
<dbReference type="SUPFAM" id="SSF52540">
    <property type="entry name" value="P-loop containing nucleoside triphosphate hydrolases"/>
    <property type="match status" value="2"/>
</dbReference>
<dbReference type="GO" id="GO:0031409">
    <property type="term" value="F:pigment binding"/>
    <property type="evidence" value="ECO:0007669"/>
    <property type="project" value="UniProtKB-KW"/>
</dbReference>
<dbReference type="AlphaFoldDB" id="A0A8S1C942"/>
<dbReference type="InterPro" id="IPR013525">
    <property type="entry name" value="ABC2_TM"/>
</dbReference>
<accession>A0A8S1C942</accession>
<feature type="transmembrane region" description="Helical" evidence="12">
    <location>
        <begin position="488"/>
        <end position="514"/>
    </location>
</feature>
<dbReference type="NCBIfam" id="TIGR00955">
    <property type="entry name" value="3a01204"/>
    <property type="match status" value="1"/>
</dbReference>
<keyword evidence="7" id="KW-0067">ATP-binding</keyword>
<dbReference type="GO" id="GO:0005524">
    <property type="term" value="F:ATP binding"/>
    <property type="evidence" value="ECO:0007669"/>
    <property type="project" value="UniProtKB-KW"/>
</dbReference>
<dbReference type="Pfam" id="PF01061">
    <property type="entry name" value="ABC2_membrane"/>
    <property type="match status" value="2"/>
</dbReference>
<keyword evidence="6" id="KW-0547">Nucleotide-binding</keyword>
<dbReference type="GO" id="GO:0016887">
    <property type="term" value="F:ATP hydrolysis activity"/>
    <property type="evidence" value="ECO:0007669"/>
    <property type="project" value="InterPro"/>
</dbReference>
<dbReference type="Proteomes" id="UP000494165">
    <property type="component" value="Unassembled WGS sequence"/>
</dbReference>
<name>A0A8S1C942_9INSE</name>
<feature type="region of interest" description="Disordered" evidence="11">
    <location>
        <begin position="20"/>
        <end position="49"/>
    </location>
</feature>
<keyword evidence="3" id="KW-0813">Transport</keyword>
<feature type="transmembrane region" description="Helical" evidence="12">
    <location>
        <begin position="1162"/>
        <end position="1189"/>
    </location>
</feature>
<evidence type="ECO:0000256" key="10">
    <source>
        <dbReference type="ARBA" id="ARBA00039188"/>
    </source>
</evidence>
<evidence type="ECO:0000256" key="8">
    <source>
        <dbReference type="ARBA" id="ARBA00022989"/>
    </source>
</evidence>
<evidence type="ECO:0000256" key="3">
    <source>
        <dbReference type="ARBA" id="ARBA00022448"/>
    </source>
</evidence>
<comment type="caution">
    <text evidence="14">The sequence shown here is derived from an EMBL/GenBank/DDBJ whole genome shotgun (WGS) entry which is preliminary data.</text>
</comment>
<reference evidence="14 15" key="1">
    <citation type="submission" date="2020-04" db="EMBL/GenBank/DDBJ databases">
        <authorList>
            <person name="Alioto T."/>
            <person name="Alioto T."/>
            <person name="Gomez Garrido J."/>
        </authorList>
    </citation>
    <scope>NUCLEOTIDE SEQUENCE [LARGE SCALE GENOMIC DNA]</scope>
</reference>
<feature type="transmembrane region" description="Helical" evidence="12">
    <location>
        <begin position="1086"/>
        <end position="1107"/>
    </location>
</feature>
<evidence type="ECO:0000313" key="15">
    <source>
        <dbReference type="Proteomes" id="UP000494165"/>
    </source>
</evidence>
<protein>
    <recommendedName>
        <fullName evidence="10">Protein white</fullName>
    </recommendedName>
</protein>
<evidence type="ECO:0000256" key="5">
    <source>
        <dbReference type="ARBA" id="ARBA00022692"/>
    </source>
</evidence>
<comment type="similarity">
    <text evidence="2">Belongs to the ABC transporter superfamily. ABCG family. Eye pigment precursor importer (TC 3.A.1.204) subfamily.</text>
</comment>
<dbReference type="InterPro" id="IPR017871">
    <property type="entry name" value="ABC_transporter-like_CS"/>
</dbReference>
<feature type="domain" description="ABC transporter" evidence="13">
    <location>
        <begin position="714"/>
        <end position="956"/>
    </location>
</feature>
<dbReference type="Gene3D" id="3.40.50.300">
    <property type="entry name" value="P-loop containing nucleotide triphosphate hydrolases"/>
    <property type="match status" value="2"/>
</dbReference>
<dbReference type="Pfam" id="PF00005">
    <property type="entry name" value="ABC_tran"/>
    <property type="match status" value="2"/>
</dbReference>
<dbReference type="Pfam" id="PF19055">
    <property type="entry name" value="ABC2_membrane_7"/>
    <property type="match status" value="2"/>
</dbReference>
<dbReference type="PANTHER" id="PTHR48041:SF129">
    <property type="entry name" value="PROTEIN WHITE"/>
    <property type="match status" value="1"/>
</dbReference>
<feature type="transmembrane region" description="Helical" evidence="12">
    <location>
        <begin position="1195"/>
        <end position="1214"/>
    </location>
</feature>
<dbReference type="InterPro" id="IPR005284">
    <property type="entry name" value="Pigment_permease/Abcg"/>
</dbReference>
<evidence type="ECO:0000256" key="2">
    <source>
        <dbReference type="ARBA" id="ARBA00005814"/>
    </source>
</evidence>
<sequence length="1222" mass="136347">MMLCFTKFPLSYFRQNDRRRSSCGELPTSSKGSDDPSSGGTTPYSGSYPSSLVGSMDRVTYTWTNMNVYCAQQEQREGFFGWNRRRYFGERKHILKNVNGAAYPGELLALMGSSGAGKTTLLNTLTFRSGKQLDVTGMRAINGEPATAETITALSAYVQQDDLFIGTLTVREHLIFQALVRMDRWIPYEARMKRVEEVISELALTKCQNTLIGIPGRIKGISGGEMKRLSFASEVLTDPPLLLCDEPTSGLDSFMAQNVVQVLKNMALKGKTVICTIHQPSSEVFAMFDKVLLMAEGRVAYLGTSHEACDFFSQLGAPCPSNYNPADFFIQLLAVVPSREETCRQTVDLICDTFENSEAGQKFAQPPLITTKTTFEEEIDIARSPYKAKWSAQFRAVLWRSWLSVKKEPILIKVRMLQTFMVAMLIGIMFFGQELTEDGVMNINGALFLFLTNMTFQNVFAVINVFCSELPIFMREHSNGMYRADVYFLCKTLAEIPIFIAIPVLFTVVTYFMIGLTPEPYKFFNTALIVTLVANVATSFGYLISSISSSVNMALSIGPPVVIPFLLFGGFFLNTGSVPPYFKWLSNLSWFKYGNEALLINQWSDVDYIECEQNTTCPKNGAVVLQTLNFYVDDFYFDILALLGLIVSFRIFAVREVHPSASTSLCLNPTAPPAKTKLEKGAEMSSLRGYGKWAPDVEGVTLTWHDLSVYVPAEKEGGLFRKQSKPHKRLLNSVSGAVKPGTLVALMGSSGAGKSTLMNALAHRNPVGVVVDGDIRVNGRPIGPYMNNLCGYVPQEDLFVRDLTVKEHLTFMAWMRLDRRTSRFERRRHVLDLLSILGLSERADTRIGATGHEKVLSGGEKKRLAFASELLTDPPLLFCDEPTTGLDSFSAQKIVQMMGSMAAQGKTIVCTIHQPSSEMFSLFHELILLVDGRIAFMGTPNNAVTFFESLNYRCPENYNPADFFIHTLSVTPGDEERSRVAVKAICDQYTVSEHARAVDLLVHYERHLAESCEIPSDHHRAPRTKFKGPLLSTQFFWLAYRSFLCVLRDPAVQKLRIVQKLGIAIMAGLCYVGTQLDQRGIQAIQGALFIFVTENTFSPMYSVLALFPQEFPLFMREYKSGLYGVGVYYLSKLIAMLPGLVLEPVVFVVASYWLIGLRTTLYAILMTVFITVMTMNVSTACGCFFSTAFESPTFAMAYLVPFDFLLMATSGLFIKLRLVSLL</sequence>
<dbReference type="InterPro" id="IPR050352">
    <property type="entry name" value="ABCG_transporters"/>
</dbReference>
<evidence type="ECO:0000256" key="9">
    <source>
        <dbReference type="ARBA" id="ARBA00023136"/>
    </source>
</evidence>
<evidence type="ECO:0000256" key="12">
    <source>
        <dbReference type="SAM" id="Phobius"/>
    </source>
</evidence>
<organism evidence="14 15">
    <name type="scientific">Cloeon dipterum</name>
    <dbReference type="NCBI Taxonomy" id="197152"/>
    <lineage>
        <taxon>Eukaryota</taxon>
        <taxon>Metazoa</taxon>
        <taxon>Ecdysozoa</taxon>
        <taxon>Arthropoda</taxon>
        <taxon>Hexapoda</taxon>
        <taxon>Insecta</taxon>
        <taxon>Pterygota</taxon>
        <taxon>Palaeoptera</taxon>
        <taxon>Ephemeroptera</taxon>
        <taxon>Pisciforma</taxon>
        <taxon>Baetidae</taxon>
        <taxon>Cloeon</taxon>
    </lineage>
</organism>
<dbReference type="FunFam" id="3.40.50.300:FF:001225">
    <property type="entry name" value="ATP-binding cassette sub-family G member"/>
    <property type="match status" value="1"/>
</dbReference>
<keyword evidence="4" id="KW-0608">Pigment</keyword>
<feature type="transmembrane region" description="Helical" evidence="12">
    <location>
        <begin position="551"/>
        <end position="573"/>
    </location>
</feature>
<feature type="compositionally biased region" description="Low complexity" evidence="11">
    <location>
        <begin position="27"/>
        <end position="49"/>
    </location>
</feature>